<organism evidence="5 6">
    <name type="scientific">Pedobacter psychrotolerans</name>
    <dbReference type="NCBI Taxonomy" id="1843235"/>
    <lineage>
        <taxon>Bacteria</taxon>
        <taxon>Pseudomonadati</taxon>
        <taxon>Bacteroidota</taxon>
        <taxon>Sphingobacteriia</taxon>
        <taxon>Sphingobacteriales</taxon>
        <taxon>Sphingobacteriaceae</taxon>
        <taxon>Pedobacter</taxon>
    </lineage>
</organism>
<dbReference type="Gene3D" id="1.10.357.10">
    <property type="entry name" value="Tetracycline Repressor, domain 2"/>
    <property type="match status" value="1"/>
</dbReference>
<evidence type="ECO:0000259" key="3">
    <source>
        <dbReference type="PROSITE" id="PS50977"/>
    </source>
</evidence>
<dbReference type="Proteomes" id="UP000295684">
    <property type="component" value="Unassembled WGS sequence"/>
</dbReference>
<reference evidence="4" key="4">
    <citation type="submission" date="2024-05" db="EMBL/GenBank/DDBJ databases">
        <authorList>
            <person name="Sun Q."/>
            <person name="Zhou Y."/>
        </authorList>
    </citation>
    <scope>NUCLEOTIDE SEQUENCE</scope>
    <source>
        <strain evidence="4">CGMCC 1.15644</strain>
    </source>
</reference>
<dbReference type="PANTHER" id="PTHR43479:SF11">
    <property type="entry name" value="ACREF_ENVCD OPERON REPRESSOR-RELATED"/>
    <property type="match status" value="1"/>
</dbReference>
<dbReference type="PRINTS" id="PR00455">
    <property type="entry name" value="HTHTETR"/>
</dbReference>
<dbReference type="SUPFAM" id="SSF46689">
    <property type="entry name" value="Homeodomain-like"/>
    <property type="match status" value="1"/>
</dbReference>
<dbReference type="PANTHER" id="PTHR43479">
    <property type="entry name" value="ACREF/ENVCD OPERON REPRESSOR-RELATED"/>
    <property type="match status" value="1"/>
</dbReference>
<dbReference type="InterPro" id="IPR001647">
    <property type="entry name" value="HTH_TetR"/>
</dbReference>
<accession>A0A4R2HD52</accession>
<dbReference type="SUPFAM" id="SSF48498">
    <property type="entry name" value="Tetracyclin repressor-like, C-terminal domain"/>
    <property type="match status" value="1"/>
</dbReference>
<evidence type="ECO:0000313" key="5">
    <source>
        <dbReference type="EMBL" id="TCO25241.1"/>
    </source>
</evidence>
<evidence type="ECO:0000256" key="1">
    <source>
        <dbReference type="ARBA" id="ARBA00023125"/>
    </source>
</evidence>
<reference evidence="4" key="1">
    <citation type="journal article" date="2014" name="Int. J. Syst. Evol. Microbiol.">
        <title>Complete genome of a new Firmicutes species belonging to the dominant human colonic microbiota ('Ruminococcus bicirculans') reveals two chromosomes and a selective capacity to utilize plant glucans.</title>
        <authorList>
            <consortium name="NISC Comparative Sequencing Program"/>
            <person name="Wegmann U."/>
            <person name="Louis P."/>
            <person name="Goesmann A."/>
            <person name="Henrissat B."/>
            <person name="Duncan S.H."/>
            <person name="Flint H.J."/>
        </authorList>
    </citation>
    <scope>NUCLEOTIDE SEQUENCE</scope>
    <source>
        <strain evidence="4">CGMCC 1.15644</strain>
    </source>
</reference>
<dbReference type="InterPro" id="IPR050624">
    <property type="entry name" value="HTH-type_Tx_Regulator"/>
</dbReference>
<dbReference type="InterPro" id="IPR036271">
    <property type="entry name" value="Tet_transcr_reg_TetR-rel_C_sf"/>
</dbReference>
<feature type="domain" description="HTH tetR-type" evidence="3">
    <location>
        <begin position="17"/>
        <end position="77"/>
    </location>
</feature>
<sequence>MTNSHLMNSPKKHLSKSLREQEIINAADYILTTVGVRDFTVDKVIGHLGVAKGTIYKYYKSKDDVLAEVSVKGLTILLNHFKESVQKEKDQMDGLNSLVMAFYKYYLKYPKYFELFTHMERPEFQSEMRNYLKISLEIKNYFTDYLIQCQSAGLIKKDLDPSYCTYMIWGSCMGLMNFVDAKKVFIKEIVKLGQEDLLKLYAEILIGGLKV</sequence>
<dbReference type="EMBL" id="SLWO01000004">
    <property type="protein sequence ID" value="TCO25241.1"/>
    <property type="molecule type" value="Genomic_DNA"/>
</dbReference>
<dbReference type="OrthoDB" id="9789566at2"/>
<dbReference type="Proteomes" id="UP000622648">
    <property type="component" value="Unassembled WGS sequence"/>
</dbReference>
<dbReference type="InterPro" id="IPR009057">
    <property type="entry name" value="Homeodomain-like_sf"/>
</dbReference>
<keyword evidence="1 2" id="KW-0238">DNA-binding</keyword>
<dbReference type="AlphaFoldDB" id="A0A4R2HD52"/>
<evidence type="ECO:0000313" key="6">
    <source>
        <dbReference type="Proteomes" id="UP000295684"/>
    </source>
</evidence>
<reference evidence="7" key="2">
    <citation type="journal article" date="2019" name="Int. J. Syst. Evol. Microbiol.">
        <title>The Global Catalogue of Microorganisms (GCM) 10K type strain sequencing project: providing services to taxonomists for standard genome sequencing and annotation.</title>
        <authorList>
            <consortium name="The Broad Institute Genomics Platform"/>
            <consortium name="The Broad Institute Genome Sequencing Center for Infectious Disease"/>
            <person name="Wu L."/>
            <person name="Ma J."/>
        </authorList>
    </citation>
    <scope>NUCLEOTIDE SEQUENCE [LARGE SCALE GENOMIC DNA]</scope>
    <source>
        <strain evidence="7">CGMCC 1.15644</strain>
    </source>
</reference>
<evidence type="ECO:0000256" key="2">
    <source>
        <dbReference type="PROSITE-ProRule" id="PRU00335"/>
    </source>
</evidence>
<dbReference type="GO" id="GO:0003677">
    <property type="term" value="F:DNA binding"/>
    <property type="evidence" value="ECO:0007669"/>
    <property type="project" value="UniProtKB-UniRule"/>
</dbReference>
<dbReference type="PROSITE" id="PS50977">
    <property type="entry name" value="HTH_TETR_2"/>
    <property type="match status" value="1"/>
</dbReference>
<feature type="DNA-binding region" description="H-T-H motif" evidence="2">
    <location>
        <begin position="40"/>
        <end position="59"/>
    </location>
</feature>
<protein>
    <submittedName>
        <fullName evidence="5">TetR family transcriptional regulator</fullName>
    </submittedName>
</protein>
<name>A0A4R2HD52_9SPHI</name>
<reference evidence="5 6" key="3">
    <citation type="submission" date="2019-03" db="EMBL/GenBank/DDBJ databases">
        <title>Genomic Encyclopedia of Type Strains, Phase IV (KMG-IV): sequencing the most valuable type-strain genomes for metagenomic binning, comparative biology and taxonomic classification.</title>
        <authorList>
            <person name="Goeker M."/>
        </authorList>
    </citation>
    <scope>NUCLEOTIDE SEQUENCE [LARGE SCALE GENOMIC DNA]</scope>
    <source>
        <strain evidence="5 6">DSM 103236</strain>
    </source>
</reference>
<evidence type="ECO:0000313" key="4">
    <source>
        <dbReference type="EMBL" id="GGE46984.1"/>
    </source>
</evidence>
<evidence type="ECO:0000313" key="7">
    <source>
        <dbReference type="Proteomes" id="UP000622648"/>
    </source>
</evidence>
<dbReference type="Gene3D" id="1.10.10.60">
    <property type="entry name" value="Homeodomain-like"/>
    <property type="match status" value="1"/>
</dbReference>
<dbReference type="Pfam" id="PF00440">
    <property type="entry name" value="TetR_N"/>
    <property type="match status" value="1"/>
</dbReference>
<gene>
    <name evidence="5" type="ORF">EV200_104278</name>
    <name evidence="4" type="ORF">GCM10011413_11390</name>
</gene>
<keyword evidence="7" id="KW-1185">Reference proteome</keyword>
<proteinExistence type="predicted"/>
<dbReference type="EMBL" id="BMJO01000002">
    <property type="protein sequence ID" value="GGE46984.1"/>
    <property type="molecule type" value="Genomic_DNA"/>
</dbReference>
<comment type="caution">
    <text evidence="5">The sequence shown here is derived from an EMBL/GenBank/DDBJ whole genome shotgun (WGS) entry which is preliminary data.</text>
</comment>